<feature type="domain" description="Putative Flp pilus-assembly TadG-like N-terminal" evidence="2">
    <location>
        <begin position="39"/>
        <end position="85"/>
    </location>
</feature>
<dbReference type="EMBL" id="CP041692">
    <property type="protein sequence ID" value="QDP95124.1"/>
    <property type="molecule type" value="Genomic_DNA"/>
</dbReference>
<keyword evidence="1" id="KW-0812">Transmembrane</keyword>
<evidence type="ECO:0000256" key="1">
    <source>
        <dbReference type="SAM" id="Phobius"/>
    </source>
</evidence>
<accession>A0A516PVA0</accession>
<dbReference type="InterPro" id="IPR021202">
    <property type="entry name" value="Rv3654c-like"/>
</dbReference>
<evidence type="ECO:0000259" key="2">
    <source>
        <dbReference type="Pfam" id="PF13400"/>
    </source>
</evidence>
<evidence type="ECO:0000313" key="3">
    <source>
        <dbReference type="EMBL" id="QDP95124.1"/>
    </source>
</evidence>
<keyword evidence="1" id="KW-1133">Transmembrane helix</keyword>
<name>A0A516PVA0_9ACTN</name>
<dbReference type="NCBIfam" id="TIGR03816">
    <property type="entry name" value="tadE_like_DECH"/>
    <property type="match status" value="1"/>
</dbReference>
<evidence type="ECO:0000313" key="4">
    <source>
        <dbReference type="Proteomes" id="UP000319263"/>
    </source>
</evidence>
<dbReference type="Pfam" id="PF13400">
    <property type="entry name" value="Tad"/>
    <property type="match status" value="1"/>
</dbReference>
<protein>
    <submittedName>
        <fullName evidence="3">Flp pilus-assembly TadE/G-like family protein</fullName>
    </submittedName>
</protein>
<organism evidence="3 4">
    <name type="scientific">Microlunatus elymi</name>
    <dbReference type="NCBI Taxonomy" id="2596828"/>
    <lineage>
        <taxon>Bacteria</taxon>
        <taxon>Bacillati</taxon>
        <taxon>Actinomycetota</taxon>
        <taxon>Actinomycetes</taxon>
        <taxon>Propionibacteriales</taxon>
        <taxon>Propionibacteriaceae</taxon>
        <taxon>Microlunatus</taxon>
    </lineage>
</organism>
<keyword evidence="4" id="KW-1185">Reference proteome</keyword>
<gene>
    <name evidence="3" type="ORF">FOE78_03615</name>
</gene>
<dbReference type="Proteomes" id="UP000319263">
    <property type="component" value="Chromosome"/>
</dbReference>
<dbReference type="OrthoDB" id="9869557at2"/>
<feature type="transmembrane region" description="Helical" evidence="1">
    <location>
        <begin position="42"/>
        <end position="67"/>
    </location>
</feature>
<proteinExistence type="predicted"/>
<sequence length="150" mass="15286">MAIGDGASIPRARGIGSPERQEIQMIKVVGAAGRDDRGSGTIMLMSVVIFMMLIASGFSVVGSYIVASHKARAAVDLAALAGAAAFGSGQDGCTSAETYATKNDHRVTDCSVVGDPSDFLLTVRVAVPAPIKLPGLPDEVTAEANAGPVR</sequence>
<reference evidence="3 4" key="1">
    <citation type="submission" date="2019-07" db="EMBL/GenBank/DDBJ databases">
        <title>Microlunatus dokdonensis sp. nov. isolated from the rhizospheric soil of the wild plant Elymus tsukushiensis.</title>
        <authorList>
            <person name="Ghim S.-Y."/>
            <person name="Hwang Y.-J."/>
            <person name="Son J.-S."/>
            <person name="Shin J.-H."/>
        </authorList>
    </citation>
    <scope>NUCLEOTIDE SEQUENCE [LARGE SCALE GENOMIC DNA]</scope>
    <source>
        <strain evidence="3 4">KUDC0627</strain>
    </source>
</reference>
<dbReference type="InterPro" id="IPR028087">
    <property type="entry name" value="Tad_N"/>
</dbReference>
<dbReference type="KEGG" id="mik:FOE78_03615"/>
<dbReference type="AlphaFoldDB" id="A0A516PVA0"/>
<keyword evidence="1" id="KW-0472">Membrane</keyword>